<evidence type="ECO:0000313" key="3">
    <source>
        <dbReference type="Proteomes" id="UP001154272"/>
    </source>
</evidence>
<feature type="repeat" description="TPR" evidence="1">
    <location>
        <begin position="104"/>
        <end position="137"/>
    </location>
</feature>
<reference evidence="2" key="1">
    <citation type="submission" date="2022-10" db="EMBL/GenBank/DDBJ databases">
        <authorList>
            <person name="Botero Cardona J."/>
        </authorList>
    </citation>
    <scope>NUCLEOTIDE SEQUENCE</scope>
    <source>
        <strain evidence="2">R-83534</strain>
    </source>
</reference>
<sequence>MVNEQKIKTGLSLLSQGLFKEADKIFCDILQETPDFPEALHGRACVARAAGEIALAIGFAGRAIEIEPQSYYYITLGWALYEEGHLVEAQTAFKNAILSESYDPRAYHGLAIVQDALEDKAQAELSFRKAIELAPDSLIFWKELVRFYWQGKAFDQALNIAKDAVTNNPGKIEFLHELGLVLYQLGQLGDAERVFRKIIRLNPKIASAYANLGAILFQLNKLREAKAYLAEALKQAPEIIETQVNLGLVQMGLGALADAKILLENAYQHSPHDARIGLNLGTLYYELRELDKAEKLDHYLLEQAQNLALIQNDKDKIKNNLSTILLAKGQFQKGWQQMEVRHRLLHHFKEKEAIPVWNGKEKVDLLLVRVEQGLGDTIQFSRFLGALLQKYLIIIEAPKNLVRLLQEIMRSYNEGNSWQVIEMGQGLPQGITHQVMLMSLPYLLDINTVPSHSLDNSLFQETVPLVSSDHLKVGLCWFGNKDYRFDQLRSLAVSELFPLFSVPRIDFYALQTGLQKSDLLKGFAGMIPSGDLYKTACFLQELDLVISVDTVIAHLAGTLGKPVWLLNRFGGDWRWYPAHQDQYGYSLWYPSLKIYQQAQSLPPDQAWKSLIQEVKTDLIKMQSTAKN</sequence>
<dbReference type="InterPro" id="IPR019734">
    <property type="entry name" value="TPR_rpt"/>
</dbReference>
<dbReference type="PANTHER" id="PTHR44366:SF1">
    <property type="entry name" value="UDP-N-ACETYLGLUCOSAMINE--PEPTIDE N-ACETYLGLUCOSAMINYLTRANSFERASE 110 KDA SUBUNIT"/>
    <property type="match status" value="1"/>
</dbReference>
<dbReference type="EMBL" id="CAMXCH010000001">
    <property type="protein sequence ID" value="CAI3928511.1"/>
    <property type="molecule type" value="Genomic_DNA"/>
</dbReference>
<dbReference type="PROSITE" id="PS50293">
    <property type="entry name" value="TPR_REGION"/>
    <property type="match status" value="1"/>
</dbReference>
<dbReference type="SUPFAM" id="SSF53756">
    <property type="entry name" value="UDP-Glycosyltransferase/glycogen phosphorylase"/>
    <property type="match status" value="1"/>
</dbReference>
<gene>
    <name evidence="2" type="ORF">R83534S58_LOCUS382</name>
</gene>
<proteinExistence type="predicted"/>
<feature type="repeat" description="TPR" evidence="1">
    <location>
        <begin position="206"/>
        <end position="239"/>
    </location>
</feature>
<accession>A0ABM9HK88</accession>
<dbReference type="SMART" id="SM00028">
    <property type="entry name" value="TPR"/>
    <property type="match status" value="6"/>
</dbReference>
<comment type="caution">
    <text evidence="2">The sequence shown here is derived from an EMBL/GenBank/DDBJ whole genome shotgun (WGS) entry which is preliminary data.</text>
</comment>
<dbReference type="Gene3D" id="1.25.40.10">
    <property type="entry name" value="Tetratricopeptide repeat domain"/>
    <property type="match status" value="2"/>
</dbReference>
<evidence type="ECO:0000256" key="1">
    <source>
        <dbReference type="PROSITE-ProRule" id="PRU00339"/>
    </source>
</evidence>
<dbReference type="Pfam" id="PF13432">
    <property type="entry name" value="TPR_16"/>
    <property type="match status" value="2"/>
</dbReference>
<dbReference type="SUPFAM" id="SSF48452">
    <property type="entry name" value="TPR-like"/>
    <property type="match status" value="1"/>
</dbReference>
<keyword evidence="3" id="KW-1185">Reference proteome</keyword>
<feature type="repeat" description="TPR" evidence="1">
    <location>
        <begin position="172"/>
        <end position="205"/>
    </location>
</feature>
<dbReference type="RefSeq" id="WP_282023225.1">
    <property type="nucleotide sequence ID" value="NZ_CAMXCH010000001.1"/>
</dbReference>
<protein>
    <submittedName>
        <fullName evidence="2">Contains TPR repeats (TadD) (PDB:3WXX)</fullName>
    </submittedName>
</protein>
<evidence type="ECO:0000313" key="2">
    <source>
        <dbReference type="EMBL" id="CAI3928511.1"/>
    </source>
</evidence>
<keyword evidence="1" id="KW-0802">TPR repeat</keyword>
<dbReference type="Pfam" id="PF14559">
    <property type="entry name" value="TPR_19"/>
    <property type="match status" value="1"/>
</dbReference>
<dbReference type="InterPro" id="IPR011990">
    <property type="entry name" value="TPR-like_helical_dom_sf"/>
</dbReference>
<dbReference type="Proteomes" id="UP001154272">
    <property type="component" value="Unassembled WGS sequence"/>
</dbReference>
<organism evidence="2 3">
    <name type="scientific">Commensalibacter papalotli</name>
    <name type="common">ex Botero et al. 2024</name>
    <dbReference type="NCBI Taxonomy" id="2972766"/>
    <lineage>
        <taxon>Bacteria</taxon>
        <taxon>Pseudomonadati</taxon>
        <taxon>Pseudomonadota</taxon>
        <taxon>Alphaproteobacteria</taxon>
        <taxon>Acetobacterales</taxon>
        <taxon>Acetobacteraceae</taxon>
    </lineage>
</organism>
<dbReference type="Gene3D" id="3.40.50.2000">
    <property type="entry name" value="Glycogen Phosphorylase B"/>
    <property type="match status" value="1"/>
</dbReference>
<dbReference type="PANTHER" id="PTHR44366">
    <property type="entry name" value="UDP-N-ACETYLGLUCOSAMINE--PEPTIDE N-ACETYLGLUCOSAMINYLTRANSFERASE 110 KDA SUBUNIT"/>
    <property type="match status" value="1"/>
</dbReference>
<dbReference type="InterPro" id="IPR037919">
    <property type="entry name" value="OGT"/>
</dbReference>
<dbReference type="PROSITE" id="PS50005">
    <property type="entry name" value="TPR"/>
    <property type="match status" value="3"/>
</dbReference>
<name>A0ABM9HK88_9PROT</name>